<dbReference type="InterPro" id="IPR029451">
    <property type="entry name" value="RICTOR_M"/>
</dbReference>
<evidence type="ECO:0000256" key="9">
    <source>
        <dbReference type="ARBA" id="ARBA00023128"/>
    </source>
</evidence>
<keyword evidence="5" id="KW-0679">Respiratory chain</keyword>
<dbReference type="InterPro" id="IPR016024">
    <property type="entry name" value="ARM-type_fold"/>
</dbReference>
<evidence type="ECO:0000313" key="16">
    <source>
        <dbReference type="Proteomes" id="UP000629468"/>
    </source>
</evidence>
<evidence type="ECO:0000256" key="6">
    <source>
        <dbReference type="ARBA" id="ARBA00022792"/>
    </source>
</evidence>
<dbReference type="InterPro" id="IPR029452">
    <property type="entry name" value="RICTOR_V"/>
</dbReference>
<dbReference type="Pfam" id="PF14663">
    <property type="entry name" value="RasGEF_N_2"/>
    <property type="match status" value="1"/>
</dbReference>
<evidence type="ECO:0000256" key="11">
    <source>
        <dbReference type="SAM" id="MobiDB-lite"/>
    </source>
</evidence>
<evidence type="ECO:0000256" key="10">
    <source>
        <dbReference type="ARBA" id="ARBA00023136"/>
    </source>
</evidence>
<comment type="caution">
    <text evidence="15">The sequence shown here is derived from an EMBL/GenBank/DDBJ whole genome shotgun (WGS) entry which is preliminary data.</text>
</comment>
<dbReference type="GO" id="GO:0038203">
    <property type="term" value="P:TORC2 signaling"/>
    <property type="evidence" value="ECO:0007669"/>
    <property type="project" value="TreeGrafter"/>
</dbReference>
<dbReference type="InterPro" id="IPR028267">
    <property type="entry name" value="Pianissimo_N"/>
</dbReference>
<dbReference type="PANTHER" id="PTHR13298:SF11">
    <property type="entry name" value="RAPAMYCIN-INSENSITIVE COMPANION OF MTOR"/>
    <property type="match status" value="1"/>
</dbReference>
<dbReference type="InterPro" id="IPR029453">
    <property type="entry name" value="Rictor_IV"/>
</dbReference>
<dbReference type="FunFam" id="3.30.160.190:FF:000001">
    <property type="entry name" value="NADH-ubiquinone oxidoreductase 21 kDa subunit mitochondrial"/>
    <property type="match status" value="1"/>
</dbReference>
<dbReference type="GO" id="GO:0005743">
    <property type="term" value="C:mitochondrial inner membrane"/>
    <property type="evidence" value="ECO:0007669"/>
    <property type="project" value="UniProtKB-SubCell"/>
</dbReference>
<dbReference type="GO" id="GO:0031932">
    <property type="term" value="C:TORC2 complex"/>
    <property type="evidence" value="ECO:0007669"/>
    <property type="project" value="InterPro"/>
</dbReference>
<dbReference type="Pfam" id="PF14664">
    <property type="entry name" value="RICTOR_N"/>
    <property type="match status" value="1"/>
</dbReference>
<dbReference type="Proteomes" id="UP000629468">
    <property type="component" value="Unassembled WGS sequence"/>
</dbReference>
<evidence type="ECO:0000256" key="8">
    <source>
        <dbReference type="ARBA" id="ARBA00022982"/>
    </source>
</evidence>
<dbReference type="SMART" id="SM01307">
    <property type="entry name" value="RICTOR_M"/>
    <property type="match status" value="1"/>
</dbReference>
<dbReference type="Pfam" id="PF14668">
    <property type="entry name" value="RICTOR_V"/>
    <property type="match status" value="1"/>
</dbReference>
<feature type="compositionally biased region" description="Low complexity" evidence="11">
    <location>
        <begin position="13"/>
        <end position="23"/>
    </location>
</feature>
<keyword evidence="9" id="KW-0496">Mitochondrion</keyword>
<keyword evidence="10" id="KW-0472">Membrane</keyword>
<reference evidence="15 16" key="1">
    <citation type="journal article" name="Sci. Rep.">
        <title>Telomere-to-telomere assembled and centromere annotated genomes of the two main subspecies of the button mushroom Agaricus bisporus reveal especially polymorphic chromosome ends.</title>
        <authorList>
            <person name="Sonnenberg A.S.M."/>
            <person name="Sedaghat-Telgerd N."/>
            <person name="Lavrijssen B."/>
            <person name="Ohm R.A."/>
            <person name="Hendrickx P.M."/>
            <person name="Scholtmeijer K."/>
            <person name="Baars J.J.P."/>
            <person name="van Peer A."/>
        </authorList>
    </citation>
    <scope>NUCLEOTIDE SEQUENCE [LARGE SCALE GENOMIC DNA]</scope>
    <source>
        <strain evidence="15 16">H119_p4</strain>
    </source>
</reference>
<evidence type="ECO:0000256" key="4">
    <source>
        <dbReference type="ARBA" id="ARBA00022448"/>
    </source>
</evidence>
<evidence type="ECO:0000256" key="1">
    <source>
        <dbReference type="ARBA" id="ARBA00004273"/>
    </source>
</evidence>
<evidence type="ECO:0000256" key="5">
    <source>
        <dbReference type="ARBA" id="ARBA00022660"/>
    </source>
</evidence>
<comment type="similarity">
    <text evidence="2">Belongs to the complex I NDUFS4 subunit family.</text>
</comment>
<evidence type="ECO:0000256" key="3">
    <source>
        <dbReference type="ARBA" id="ARBA00008878"/>
    </source>
</evidence>
<accession>A0A8H7EZB5</accession>
<dbReference type="SMART" id="SM01308">
    <property type="entry name" value="RICTOR_N"/>
    <property type="match status" value="1"/>
</dbReference>
<feature type="region of interest" description="Disordered" evidence="11">
    <location>
        <begin position="1261"/>
        <end position="1286"/>
    </location>
</feature>
<evidence type="ECO:0000313" key="15">
    <source>
        <dbReference type="EMBL" id="KAF7768247.1"/>
    </source>
</evidence>
<evidence type="ECO:0000259" key="14">
    <source>
        <dbReference type="SMART" id="SM01310"/>
    </source>
</evidence>
<dbReference type="EMBL" id="JABXXO010000010">
    <property type="protein sequence ID" value="KAF7768247.1"/>
    <property type="molecule type" value="Genomic_DNA"/>
</dbReference>
<sequence length="1566" mass="177286">MPAQLAFPSQPPSNLSLNSNNNNHRPTNALEILLDSNAEPAKEMERLENLLVREHRILEGAETFLKMELSEISRKKVESEMAMARKNIMVVNQSLGLLRDRQVTEDAVIQRKRTQESLVMGNGTGVEDRSVEDFRTALQRAHKYFVELDLLSRSRSHQSAFAAGSSSNDVTASESFEIDRHRVEIMNRIVEIQQRNLRVRYELKLSDVLKSIVPCLADKCSKACRAAAYRLIRHALVEAESVQRLGTTLDWYIVKSLTRDNKFAVEKEQAIKLVRTIVEVGTTHRDSPVSSGVAVIAISDAVLRAITAVAENIDDPFRTICIETLTEILLIDIDSLTRTGGLRLLLQVLGDGPPELAPLLAAAFLQIVDSPRTRTYLRIGCDIEAVLSIITDAYGKGVDHAERMRGCSKVIQLMLHSWSGLMYFAINDMQAIRSVIDTLRIPSLETREVILDMFFELLNIKTSDWYQTFISGRRLTMYRKSGVQQDKKSSAPEAQERSHQFVKLTDQFLALLVMVLTKAGLCEALTCLLEETRIGSSLSRKATLLLAEILALATRVLPMNAAASIQAIPAVFSMATDYDDGEHRIVGTSALSAIESFNRNRTRLDNNTALKYTRPRANSVEDPVRRGQRHVEQVKVKMSMQMDDRTFQTAVIETQVMQTKDFTKWNYEALQDVVDGLMYNQKRLEEVIKARFIRRLMSFYSPFNHRFSDIPRIRDTVKWVKLGCSLLTTLMSGGEGVRYLGNEDQLLSQIVRGFAQLDPFNGPPDSDPIFSKKRVAETLTYGYFEMLGTLSRYEKGIELLEKFKVFTAFYHLNELRSREDLIKSIIENLDYSIDGHSRIILSKALTSSYKHIRLYATEHLGSLIRSSITANAWTMRLLLTQLYDPAPEITEVAVQFLEEVCESKEFLQMVVELQPAMSHLGDIGDALLLKFMSTSMGFRYLFEAGHIEKEIDNWFHERNLLYVVDIEIFLTKLFNTALIEDKEDLLVSVGGMPRHFYGEMVKTDIGCQILQEKGHFKEFSQVIRQHNLEAEDMELIMRLKSILWAVGNVGSTEGGLPFLEEENIIPVILETAEQSPIPSVRGTCFFVLGLISSTTQGAEILEDYDWLSTLSPLGTPTGVCLPSDFETFITIPGWEQFIPEKQNYRLIPPAFDYEIEIVTAMQNMANTVIANAASRTLAKFRSRPEYRKAFSSPDMFYRALHMLSTQRYRLPVRRYILDLFNLEMNPETVAALERSAEALKAEPSYKPSSATITRMSIFGRLGRTKRPSESESSEDGDESFTGNASHDVLKEQGPVLKLKPVLKVVGFDESYNLRINSSIQGLMFARDGSVGMFVRRHSDENQVIQLQSDALPTELRSVVNQDAIETIMMRLQMQIRANIEYTLLTANPVYIKSMSLLRACVQATAVSRKAPIQCTSLLSRGMANESTPAKKDSSEIVAPEPAREVLVADVISGAPSQLKHRAVRIYQPTRNTMQSGGAKMERWRIDFDILQGGGRWENPLMGYASSADYMQGTRMSFRSKEDAMHFAEKQGWDYYVQPQVIKRIPPKNYAENFVYKPHKLRILRTK</sequence>
<keyword evidence="8" id="KW-0249">Electron transport</keyword>
<evidence type="ECO:0000256" key="7">
    <source>
        <dbReference type="ARBA" id="ARBA00022946"/>
    </source>
</evidence>
<proteinExistence type="inferred from homology"/>
<dbReference type="SMART" id="SM01310">
    <property type="entry name" value="RICTOR_V"/>
    <property type="match status" value="1"/>
</dbReference>
<dbReference type="SMART" id="SM01303">
    <property type="entry name" value="RasGEF_N_2"/>
    <property type="match status" value="1"/>
</dbReference>
<evidence type="ECO:0000259" key="13">
    <source>
        <dbReference type="SMART" id="SM01308"/>
    </source>
</evidence>
<dbReference type="InterPro" id="IPR038532">
    <property type="entry name" value="NDUFS4-like_sf"/>
</dbReference>
<name>A0A8H7EZB5_AGABI</name>
<feature type="domain" description="Rapamycin-insensitive companion of mTOR N-terminal" evidence="13">
    <location>
        <begin position="183"/>
        <end position="558"/>
    </location>
</feature>
<keyword evidence="6" id="KW-0999">Mitochondrion inner membrane</keyword>
<feature type="domain" description="Rapamycin-insensitive companion of mTOR middle" evidence="12">
    <location>
        <begin position="642"/>
        <end position="866"/>
    </location>
</feature>
<comment type="similarity">
    <text evidence="3">Belongs to the RICTOR family.</text>
</comment>
<dbReference type="GO" id="GO:0022900">
    <property type="term" value="P:electron transport chain"/>
    <property type="evidence" value="ECO:0007669"/>
    <property type="project" value="InterPro"/>
</dbReference>
<dbReference type="Pfam" id="PF14666">
    <property type="entry name" value="RICTOR_M"/>
    <property type="match status" value="1"/>
</dbReference>
<keyword evidence="7" id="KW-0809">Transit peptide</keyword>
<feature type="region of interest" description="Disordered" evidence="11">
    <location>
        <begin position="1"/>
        <end position="24"/>
    </location>
</feature>
<feature type="domain" description="Rapamycin-insensitive companion of mTOR" evidence="14">
    <location>
        <begin position="1036"/>
        <end position="1108"/>
    </location>
</feature>
<comment type="subcellular location">
    <subcellularLocation>
        <location evidence="1">Mitochondrion inner membrane</location>
    </subcellularLocation>
</comment>
<dbReference type="SUPFAM" id="SSF48371">
    <property type="entry name" value="ARM repeat"/>
    <property type="match status" value="1"/>
</dbReference>
<dbReference type="InterPro" id="IPR006885">
    <property type="entry name" value="NADH_UbQ_FeS_4_mit-like"/>
</dbReference>
<evidence type="ECO:0000256" key="2">
    <source>
        <dbReference type="ARBA" id="ARBA00005882"/>
    </source>
</evidence>
<dbReference type="PANTHER" id="PTHR13298">
    <property type="entry name" value="CYTOSOLIC REGULATOR PIANISSIMO"/>
    <property type="match status" value="1"/>
</dbReference>
<organism evidence="15 16">
    <name type="scientific">Agaricus bisporus var. burnettii</name>
    <dbReference type="NCBI Taxonomy" id="192524"/>
    <lineage>
        <taxon>Eukaryota</taxon>
        <taxon>Fungi</taxon>
        <taxon>Dikarya</taxon>
        <taxon>Basidiomycota</taxon>
        <taxon>Agaricomycotina</taxon>
        <taxon>Agaricomycetes</taxon>
        <taxon>Agaricomycetidae</taxon>
        <taxon>Agaricales</taxon>
        <taxon>Agaricineae</taxon>
        <taxon>Agaricaceae</taxon>
        <taxon>Agaricus</taxon>
    </lineage>
</organism>
<dbReference type="Pfam" id="PF04800">
    <property type="entry name" value="NDUS4"/>
    <property type="match status" value="1"/>
</dbReference>
<dbReference type="InterPro" id="IPR028268">
    <property type="entry name" value="Pianissimo_fam"/>
</dbReference>
<dbReference type="Gene3D" id="3.30.160.190">
    <property type="entry name" value="atu1810 like domain"/>
    <property type="match status" value="1"/>
</dbReference>
<protein>
    <submittedName>
        <fullName evidence="15">Uncharacterized protein</fullName>
    </submittedName>
</protein>
<gene>
    <name evidence="15" type="ORF">Agabi119p4_7490</name>
</gene>
<keyword evidence="4" id="KW-0813">Transport</keyword>
<evidence type="ECO:0000259" key="12">
    <source>
        <dbReference type="SMART" id="SM01307"/>
    </source>
</evidence>